<evidence type="ECO:0000256" key="3">
    <source>
        <dbReference type="ARBA" id="ARBA00023235"/>
    </source>
</evidence>
<dbReference type="GO" id="GO:0003723">
    <property type="term" value="F:RNA binding"/>
    <property type="evidence" value="ECO:0007669"/>
    <property type="project" value="InterPro"/>
</dbReference>
<evidence type="ECO:0000256" key="6">
    <source>
        <dbReference type="PIRSR" id="PIRSR001430-2"/>
    </source>
</evidence>
<dbReference type="EMBL" id="SNZR01000015">
    <property type="protein sequence ID" value="TDR88129.1"/>
    <property type="molecule type" value="Genomic_DNA"/>
</dbReference>
<gene>
    <name evidence="4" type="primary">truA</name>
    <name evidence="9" type="ORF">EV668_3998</name>
</gene>
<comment type="subunit">
    <text evidence="4">Homodimer.</text>
</comment>
<evidence type="ECO:0000256" key="2">
    <source>
        <dbReference type="ARBA" id="ARBA00022694"/>
    </source>
</evidence>
<evidence type="ECO:0000313" key="9">
    <source>
        <dbReference type="EMBL" id="TDR88129.1"/>
    </source>
</evidence>
<evidence type="ECO:0000256" key="4">
    <source>
        <dbReference type="HAMAP-Rule" id="MF_00171"/>
    </source>
</evidence>
<dbReference type="Gene3D" id="3.30.70.580">
    <property type="entry name" value="Pseudouridine synthase I, catalytic domain, N-terminal subdomain"/>
    <property type="match status" value="1"/>
</dbReference>
<dbReference type="GO" id="GO:0160147">
    <property type="term" value="F:tRNA pseudouridine(38-40) synthase activity"/>
    <property type="evidence" value="ECO:0007669"/>
    <property type="project" value="UniProtKB-EC"/>
</dbReference>
<comment type="caution">
    <text evidence="9">The sequence shown here is derived from an EMBL/GenBank/DDBJ whole genome shotgun (WGS) entry which is preliminary data.</text>
</comment>
<feature type="domain" description="Pseudouridine synthase I TruA alpha/beta" evidence="8">
    <location>
        <begin position="144"/>
        <end position="246"/>
    </location>
</feature>
<evidence type="ECO:0000256" key="5">
    <source>
        <dbReference type="PIRSR" id="PIRSR001430-1"/>
    </source>
</evidence>
<dbReference type="PANTHER" id="PTHR11142:SF0">
    <property type="entry name" value="TRNA PSEUDOURIDINE SYNTHASE-LIKE 1"/>
    <property type="match status" value="1"/>
</dbReference>
<comment type="similarity">
    <text evidence="1 4 7">Belongs to the tRNA pseudouridine synthase TruA family.</text>
</comment>
<proteinExistence type="inferred from homology"/>
<keyword evidence="2 4" id="KW-0819">tRNA processing</keyword>
<feature type="active site" description="Nucleophile" evidence="4 5">
    <location>
        <position position="52"/>
    </location>
</feature>
<keyword evidence="10" id="KW-1185">Reference proteome</keyword>
<dbReference type="InterPro" id="IPR020094">
    <property type="entry name" value="TruA/RsuA/RluB/E/F_N"/>
</dbReference>
<dbReference type="EC" id="5.4.99.12" evidence="4"/>
<dbReference type="InterPro" id="IPR020097">
    <property type="entry name" value="PsdUridine_synth_TruA_a/b_dom"/>
</dbReference>
<evidence type="ECO:0000259" key="8">
    <source>
        <dbReference type="Pfam" id="PF01416"/>
    </source>
</evidence>
<dbReference type="CDD" id="cd02570">
    <property type="entry name" value="PseudoU_synth_EcTruA"/>
    <property type="match status" value="1"/>
</dbReference>
<dbReference type="InterPro" id="IPR001406">
    <property type="entry name" value="PsdUridine_synth_TruA"/>
</dbReference>
<dbReference type="SUPFAM" id="SSF55120">
    <property type="entry name" value="Pseudouridine synthase"/>
    <property type="match status" value="1"/>
</dbReference>
<name>A0A4V3DXC5_9HYPH</name>
<dbReference type="PIRSF" id="PIRSF001430">
    <property type="entry name" value="tRNA_psdUrid_synth"/>
    <property type="match status" value="1"/>
</dbReference>
<dbReference type="HAMAP" id="MF_00171">
    <property type="entry name" value="TruA"/>
    <property type="match status" value="1"/>
</dbReference>
<dbReference type="Proteomes" id="UP000295122">
    <property type="component" value="Unassembled WGS sequence"/>
</dbReference>
<organism evidence="9 10">
    <name type="scientific">Enterovirga rhinocerotis</name>
    <dbReference type="NCBI Taxonomy" id="1339210"/>
    <lineage>
        <taxon>Bacteria</taxon>
        <taxon>Pseudomonadati</taxon>
        <taxon>Pseudomonadota</taxon>
        <taxon>Alphaproteobacteria</taxon>
        <taxon>Hyphomicrobiales</taxon>
        <taxon>Methylobacteriaceae</taxon>
        <taxon>Enterovirga</taxon>
    </lineage>
</organism>
<accession>A0A4V3DXC5</accession>
<dbReference type="Pfam" id="PF01416">
    <property type="entry name" value="PseudoU_synth_1"/>
    <property type="match status" value="2"/>
</dbReference>
<evidence type="ECO:0000256" key="7">
    <source>
        <dbReference type="RuleBase" id="RU003792"/>
    </source>
</evidence>
<dbReference type="PANTHER" id="PTHR11142">
    <property type="entry name" value="PSEUDOURIDYLATE SYNTHASE"/>
    <property type="match status" value="1"/>
</dbReference>
<sequence length="248" mass="27625">MPRYRLVVEYDGTPFSGWQHQRNGRSVQEALERALGRFLGEAVRLHCAGRTDAGVHASHQVVHFDVAREWRPDTIRDAANAHLRPDPVAVVAAFAAPQTFHARTSAIRRHYVYRILNRRSPPALDRTRYWHVPWRLDAAVMHEAAQTLIGRHDFTTFRASECQANSPIRTLEQLDVTREGDEIRVKAAARSFLHHQVRSLVGTIAQAGGGRWSVAQVRAALDACDRAACGPLAPAAGLTFVGVDYEGE</sequence>
<comment type="function">
    <text evidence="4">Formation of pseudouridine at positions 38, 39 and 40 in the anticodon stem and loop of transfer RNAs.</text>
</comment>
<dbReference type="FunFam" id="3.30.70.580:FF:000001">
    <property type="entry name" value="tRNA pseudouridine synthase A"/>
    <property type="match status" value="1"/>
</dbReference>
<dbReference type="GO" id="GO:0031119">
    <property type="term" value="P:tRNA pseudouridine synthesis"/>
    <property type="evidence" value="ECO:0007669"/>
    <property type="project" value="UniProtKB-UniRule"/>
</dbReference>
<dbReference type="InterPro" id="IPR020103">
    <property type="entry name" value="PsdUridine_synth_cat_dom_sf"/>
</dbReference>
<feature type="domain" description="Pseudouridine synthase I TruA alpha/beta" evidence="8">
    <location>
        <begin position="7"/>
        <end position="103"/>
    </location>
</feature>
<keyword evidence="3 4" id="KW-0413">Isomerase</keyword>
<dbReference type="OrthoDB" id="9811823at2"/>
<protein>
    <recommendedName>
        <fullName evidence="4">tRNA pseudouridine synthase A</fullName>
        <ecNumber evidence="4">5.4.99.12</ecNumber>
    </recommendedName>
    <alternativeName>
        <fullName evidence="4">tRNA pseudouridine(38-40) synthase</fullName>
    </alternativeName>
    <alternativeName>
        <fullName evidence="4">tRNA pseudouridylate synthase I</fullName>
    </alternativeName>
    <alternativeName>
        <fullName evidence="4">tRNA-uridine isomerase I</fullName>
    </alternativeName>
</protein>
<evidence type="ECO:0000313" key="10">
    <source>
        <dbReference type="Proteomes" id="UP000295122"/>
    </source>
</evidence>
<reference evidence="9 10" key="1">
    <citation type="submission" date="2019-03" db="EMBL/GenBank/DDBJ databases">
        <title>Genomic Encyclopedia of Type Strains, Phase IV (KMG-IV): sequencing the most valuable type-strain genomes for metagenomic binning, comparative biology and taxonomic classification.</title>
        <authorList>
            <person name="Goeker M."/>
        </authorList>
    </citation>
    <scope>NUCLEOTIDE SEQUENCE [LARGE SCALE GENOMIC DNA]</scope>
    <source>
        <strain evidence="9 10">DSM 25903</strain>
    </source>
</reference>
<dbReference type="NCBIfam" id="TIGR00071">
    <property type="entry name" value="hisT_truA"/>
    <property type="match status" value="1"/>
</dbReference>
<dbReference type="RefSeq" id="WP_133773366.1">
    <property type="nucleotide sequence ID" value="NZ_SNZR01000015.1"/>
</dbReference>
<comment type="catalytic activity">
    <reaction evidence="4 7">
        <text>uridine(38/39/40) in tRNA = pseudouridine(38/39/40) in tRNA</text>
        <dbReference type="Rhea" id="RHEA:22376"/>
        <dbReference type="Rhea" id="RHEA-COMP:10085"/>
        <dbReference type="Rhea" id="RHEA-COMP:10087"/>
        <dbReference type="ChEBI" id="CHEBI:65314"/>
        <dbReference type="ChEBI" id="CHEBI:65315"/>
        <dbReference type="EC" id="5.4.99.12"/>
    </reaction>
</comment>
<evidence type="ECO:0000256" key="1">
    <source>
        <dbReference type="ARBA" id="ARBA00009375"/>
    </source>
</evidence>
<dbReference type="Gene3D" id="3.30.70.660">
    <property type="entry name" value="Pseudouridine synthase I, catalytic domain, C-terminal subdomain"/>
    <property type="match status" value="1"/>
</dbReference>
<comment type="caution">
    <text evidence="4">Lacks conserved residue(s) required for the propagation of feature annotation.</text>
</comment>
<dbReference type="AlphaFoldDB" id="A0A4V3DXC5"/>
<feature type="binding site" evidence="4 6">
    <location>
        <position position="111"/>
    </location>
    <ligand>
        <name>substrate</name>
    </ligand>
</feature>
<dbReference type="InterPro" id="IPR020095">
    <property type="entry name" value="PsdUridine_synth_TruA_C"/>
</dbReference>